<accession>A0A291M1L9</accession>
<dbReference type="OrthoDB" id="7625707at2"/>
<keyword evidence="2" id="KW-1185">Reference proteome</keyword>
<dbReference type="KEGG" id="cmag:CBW24_13190"/>
<sequence length="330" mass="36024">MRKLTVLVIVLAALWSGYWIVGKTALQRGLAQIEGRAQAGLDLSWAEAEVHGYPNRFDTTLDGVRIADSAGRWTWEAPFFQVMALSYRPHHVIAVWPETQRLIVPGQALTLTSERMRGSAVFEPETDLTLNRAQLVVEAPRVTSDLDWTVSADRALLAARPAMGQDDARIRDVALEIDALSLPPQVTALLGGADLPRRVETLSADMQITFDQPWTRHSLQGPTPQAQRIALRDASLEWGEVEITGTGDIEIRDDGRPEGELDLSAKGWRKLLDIATQAGLLPAEQARTIASAAGFFAGGSETLSLPLSFRDGRMFLGPVPLGPAPVLRVQ</sequence>
<dbReference type="Pfam" id="PF09898">
    <property type="entry name" value="DUF2125"/>
    <property type="match status" value="1"/>
</dbReference>
<dbReference type="EMBL" id="CP021404">
    <property type="protein sequence ID" value="ATI42861.1"/>
    <property type="molecule type" value="Genomic_DNA"/>
</dbReference>
<evidence type="ECO:0008006" key="3">
    <source>
        <dbReference type="Google" id="ProtNLM"/>
    </source>
</evidence>
<dbReference type="Proteomes" id="UP000219050">
    <property type="component" value="Chromosome"/>
</dbReference>
<evidence type="ECO:0000313" key="1">
    <source>
        <dbReference type="EMBL" id="ATI42861.1"/>
    </source>
</evidence>
<protein>
    <recommendedName>
        <fullName evidence="3">DUF2125 domain-containing protein</fullName>
    </recommendedName>
</protein>
<name>A0A291M1L9_9RHOB</name>
<dbReference type="AlphaFoldDB" id="A0A291M1L9"/>
<dbReference type="RefSeq" id="WP_097373857.1">
    <property type="nucleotide sequence ID" value="NZ_CP021404.1"/>
</dbReference>
<dbReference type="InterPro" id="IPR018666">
    <property type="entry name" value="DUF2125"/>
</dbReference>
<gene>
    <name evidence="1" type="ORF">CBW24_13190</name>
</gene>
<proteinExistence type="predicted"/>
<evidence type="ECO:0000313" key="2">
    <source>
        <dbReference type="Proteomes" id="UP000219050"/>
    </source>
</evidence>
<reference evidence="1 2" key="1">
    <citation type="submission" date="2017-05" db="EMBL/GenBank/DDBJ databases">
        <title>Comparative genomic and metabolic analysis of manganese-oxidizing mechanisms in Celeribater manganoxidans DY25T: its adaption to the environment of polymetallic nodule.</title>
        <authorList>
            <person name="Wang X."/>
        </authorList>
    </citation>
    <scope>NUCLEOTIDE SEQUENCE [LARGE SCALE GENOMIC DNA]</scope>
    <source>
        <strain evidence="1 2">DY25</strain>
    </source>
</reference>
<organism evidence="1 2">
    <name type="scientific">Pacificitalea manganoxidans</name>
    <dbReference type="NCBI Taxonomy" id="1411902"/>
    <lineage>
        <taxon>Bacteria</taxon>
        <taxon>Pseudomonadati</taxon>
        <taxon>Pseudomonadota</taxon>
        <taxon>Alphaproteobacteria</taxon>
        <taxon>Rhodobacterales</taxon>
        <taxon>Paracoccaceae</taxon>
        <taxon>Pacificitalea</taxon>
    </lineage>
</organism>